<dbReference type="Gramene" id="KCW60458">
    <property type="protein sequence ID" value="KCW60458"/>
    <property type="gene ID" value="EUGRSUZ_H03178"/>
</dbReference>
<reference evidence="1" key="1">
    <citation type="submission" date="2013-07" db="EMBL/GenBank/DDBJ databases">
        <title>The genome of Eucalyptus grandis.</title>
        <authorList>
            <person name="Schmutz J."/>
            <person name="Hayes R."/>
            <person name="Myburg A."/>
            <person name="Tuskan G."/>
            <person name="Grattapaglia D."/>
            <person name="Rokhsar D.S."/>
        </authorList>
    </citation>
    <scope>NUCLEOTIDE SEQUENCE</scope>
    <source>
        <tissue evidence="1">Leaf extractions</tissue>
    </source>
</reference>
<accession>A0A059B2Y0</accession>
<dbReference type="EMBL" id="KK198760">
    <property type="protein sequence ID" value="KCW60458.1"/>
    <property type="molecule type" value="Genomic_DNA"/>
</dbReference>
<protein>
    <submittedName>
        <fullName evidence="1">Uncharacterized protein</fullName>
    </submittedName>
</protein>
<proteinExistence type="predicted"/>
<sequence length="118" mass="13540">MALPDCALELWNKRPCRRSWKKYETFAIPVSATQKASKTKSLLSILRVEVACSEESSIKNEHESRCSGICFQSEMNILGTVSAWKLLTWIMPIEAFLIHNCKSSRPKFPPYDEVLEYP</sequence>
<dbReference type="InParanoid" id="A0A059B2Y0"/>
<gene>
    <name evidence="1" type="ORF">EUGRSUZ_H03178</name>
</gene>
<organism evidence="1">
    <name type="scientific">Eucalyptus grandis</name>
    <name type="common">Flooded gum</name>
    <dbReference type="NCBI Taxonomy" id="71139"/>
    <lineage>
        <taxon>Eukaryota</taxon>
        <taxon>Viridiplantae</taxon>
        <taxon>Streptophyta</taxon>
        <taxon>Embryophyta</taxon>
        <taxon>Tracheophyta</taxon>
        <taxon>Spermatophyta</taxon>
        <taxon>Magnoliopsida</taxon>
        <taxon>eudicotyledons</taxon>
        <taxon>Gunneridae</taxon>
        <taxon>Pentapetalae</taxon>
        <taxon>rosids</taxon>
        <taxon>malvids</taxon>
        <taxon>Myrtales</taxon>
        <taxon>Myrtaceae</taxon>
        <taxon>Myrtoideae</taxon>
        <taxon>Eucalypteae</taxon>
        <taxon>Eucalyptus</taxon>
    </lineage>
</organism>
<evidence type="ECO:0000313" key="1">
    <source>
        <dbReference type="EMBL" id="KCW60458.1"/>
    </source>
</evidence>
<name>A0A059B2Y0_EUCGR</name>
<dbReference type="AlphaFoldDB" id="A0A059B2Y0"/>